<proteinExistence type="predicted"/>
<accession>A0ABQ0AEG0</accession>
<gene>
    <name evidence="5" type="ORF">NBRC116591_38550</name>
</gene>
<dbReference type="Pfam" id="PF00005">
    <property type="entry name" value="ABC_tran"/>
    <property type="match status" value="1"/>
</dbReference>
<protein>
    <submittedName>
        <fullName evidence="5">ABC transporter ATP-binding protein</fullName>
    </submittedName>
</protein>
<dbReference type="SUPFAM" id="SSF52540">
    <property type="entry name" value="P-loop containing nucleoside triphosphate hydrolases"/>
    <property type="match status" value="1"/>
</dbReference>
<organism evidence="5 6">
    <name type="scientific">Sessilibacter corallicola</name>
    <dbReference type="NCBI Taxonomy" id="2904075"/>
    <lineage>
        <taxon>Bacteria</taxon>
        <taxon>Pseudomonadati</taxon>
        <taxon>Pseudomonadota</taxon>
        <taxon>Gammaproteobacteria</taxon>
        <taxon>Cellvibrionales</taxon>
        <taxon>Cellvibrionaceae</taxon>
        <taxon>Sessilibacter</taxon>
    </lineage>
</organism>
<name>A0ABQ0AEG0_9GAMM</name>
<reference evidence="5 6" key="1">
    <citation type="submission" date="2024-04" db="EMBL/GenBank/DDBJ databases">
        <title>Draft genome sequence of Sessilibacter corallicola NBRC 116591.</title>
        <authorList>
            <person name="Miyakawa T."/>
            <person name="Kusuya Y."/>
            <person name="Miura T."/>
        </authorList>
    </citation>
    <scope>NUCLEOTIDE SEQUENCE [LARGE SCALE GENOMIC DNA]</scope>
    <source>
        <strain evidence="5 6">KU-00831-HH</strain>
    </source>
</reference>
<dbReference type="InterPro" id="IPR003593">
    <property type="entry name" value="AAA+_ATPase"/>
</dbReference>
<dbReference type="GO" id="GO:0005524">
    <property type="term" value="F:ATP binding"/>
    <property type="evidence" value="ECO:0007669"/>
    <property type="project" value="UniProtKB-KW"/>
</dbReference>
<dbReference type="EMBL" id="BAABWN010000018">
    <property type="protein sequence ID" value="GAA6170043.1"/>
    <property type="molecule type" value="Genomic_DNA"/>
</dbReference>
<comment type="caution">
    <text evidence="5">The sequence shown here is derived from an EMBL/GenBank/DDBJ whole genome shotgun (WGS) entry which is preliminary data.</text>
</comment>
<dbReference type="Proteomes" id="UP001465153">
    <property type="component" value="Unassembled WGS sequence"/>
</dbReference>
<dbReference type="PROSITE" id="PS50893">
    <property type="entry name" value="ABC_TRANSPORTER_2"/>
    <property type="match status" value="1"/>
</dbReference>
<keyword evidence="1" id="KW-0813">Transport</keyword>
<evidence type="ECO:0000256" key="2">
    <source>
        <dbReference type="ARBA" id="ARBA00022741"/>
    </source>
</evidence>
<dbReference type="Gene3D" id="3.40.50.300">
    <property type="entry name" value="P-loop containing nucleotide triphosphate hydrolases"/>
    <property type="match status" value="1"/>
</dbReference>
<evidence type="ECO:0000313" key="6">
    <source>
        <dbReference type="Proteomes" id="UP001465153"/>
    </source>
</evidence>
<dbReference type="InterPro" id="IPR017911">
    <property type="entry name" value="MacB-like_ATP-bd"/>
</dbReference>
<dbReference type="CDD" id="cd03255">
    <property type="entry name" value="ABC_MJ0796_LolCDE_FtsE"/>
    <property type="match status" value="1"/>
</dbReference>
<evidence type="ECO:0000256" key="3">
    <source>
        <dbReference type="ARBA" id="ARBA00022840"/>
    </source>
</evidence>
<feature type="domain" description="ABC transporter" evidence="4">
    <location>
        <begin position="17"/>
        <end position="252"/>
    </location>
</feature>
<dbReference type="PANTHER" id="PTHR24220">
    <property type="entry name" value="IMPORT ATP-BINDING PROTEIN"/>
    <property type="match status" value="1"/>
</dbReference>
<dbReference type="SMART" id="SM00382">
    <property type="entry name" value="AAA"/>
    <property type="match status" value="1"/>
</dbReference>
<dbReference type="InterPro" id="IPR027417">
    <property type="entry name" value="P-loop_NTPase"/>
</dbReference>
<dbReference type="PANTHER" id="PTHR24220:SF611">
    <property type="entry name" value="ATP-BINDING COMPONENT OF ABC TRANSPORTER-RELATED"/>
    <property type="match status" value="1"/>
</dbReference>
<keyword evidence="2" id="KW-0547">Nucleotide-binding</keyword>
<keyword evidence="6" id="KW-1185">Reference proteome</keyword>
<dbReference type="InterPro" id="IPR015854">
    <property type="entry name" value="ABC_transpr_LolD-like"/>
</dbReference>
<evidence type="ECO:0000313" key="5">
    <source>
        <dbReference type="EMBL" id="GAA6170043.1"/>
    </source>
</evidence>
<dbReference type="RefSeq" id="WP_353304397.1">
    <property type="nucleotide sequence ID" value="NZ_BAABWN010000018.1"/>
</dbReference>
<sequence length="252" mass="27845">MTDYSQNSSVPEPKKIIQLSDLTFTYKKADAPTLDIPSWSVEKNSTVFLYGPSGSGKSTLLNILGGLLVPQKGEVTILDTCINKMRGSKRDKFRAQHIGMIFQQFNLIPWLSVKENILAAQYFSGKSHINQDITETIYKLLEALNLSQTLIDKKTEELSIGQQQRVAIARALINQPEIIIADEPTSSLDTDARDNFMSLLFNVTESIGSTLIFVSHDKGLSSFFNKTVDLTSINKAAKLAKNLETAEANNAA</sequence>
<keyword evidence="3 5" id="KW-0067">ATP-binding</keyword>
<evidence type="ECO:0000256" key="1">
    <source>
        <dbReference type="ARBA" id="ARBA00022448"/>
    </source>
</evidence>
<evidence type="ECO:0000259" key="4">
    <source>
        <dbReference type="PROSITE" id="PS50893"/>
    </source>
</evidence>
<dbReference type="InterPro" id="IPR003439">
    <property type="entry name" value="ABC_transporter-like_ATP-bd"/>
</dbReference>